<proteinExistence type="predicted"/>
<reference evidence="3" key="1">
    <citation type="journal article" date="2019" name="Int. J. Syst. Evol. Microbiol.">
        <title>The Global Catalogue of Microorganisms (GCM) 10K type strain sequencing project: providing services to taxonomists for standard genome sequencing and annotation.</title>
        <authorList>
            <consortium name="The Broad Institute Genomics Platform"/>
            <consortium name="The Broad Institute Genome Sequencing Center for Infectious Disease"/>
            <person name="Wu L."/>
            <person name="Ma J."/>
        </authorList>
    </citation>
    <scope>NUCLEOTIDE SEQUENCE [LARGE SCALE GENOMIC DNA]</scope>
    <source>
        <strain evidence="3">JCM 11650</strain>
    </source>
</reference>
<organism evidence="2 3">
    <name type="scientific">Comamonas nitrativorans</name>
    <dbReference type="NCBI Taxonomy" id="108437"/>
    <lineage>
        <taxon>Bacteria</taxon>
        <taxon>Pseudomonadati</taxon>
        <taxon>Pseudomonadota</taxon>
        <taxon>Betaproteobacteria</taxon>
        <taxon>Burkholderiales</taxon>
        <taxon>Comamonadaceae</taxon>
        <taxon>Comamonas</taxon>
    </lineage>
</organism>
<dbReference type="Gene3D" id="3.40.30.10">
    <property type="entry name" value="Glutaredoxin"/>
    <property type="match status" value="1"/>
</dbReference>
<protein>
    <submittedName>
        <fullName evidence="2">Glutaredoxin domain-containing protein</fullName>
    </submittedName>
</protein>
<dbReference type="RefSeq" id="WP_377726443.1">
    <property type="nucleotide sequence ID" value="NZ_JBHSEW010000009.1"/>
</dbReference>
<dbReference type="CDD" id="cd02066">
    <property type="entry name" value="GRX_family"/>
    <property type="match status" value="1"/>
</dbReference>
<gene>
    <name evidence="2" type="ORF">ACFO3A_11460</name>
</gene>
<dbReference type="EMBL" id="JBHSEW010000009">
    <property type="protein sequence ID" value="MFC4622830.1"/>
    <property type="molecule type" value="Genomic_DNA"/>
</dbReference>
<evidence type="ECO:0000313" key="3">
    <source>
        <dbReference type="Proteomes" id="UP001595967"/>
    </source>
</evidence>
<dbReference type="Proteomes" id="UP001595967">
    <property type="component" value="Unassembled WGS sequence"/>
</dbReference>
<dbReference type="InterPro" id="IPR002109">
    <property type="entry name" value="Glutaredoxin"/>
</dbReference>
<dbReference type="InterPro" id="IPR036249">
    <property type="entry name" value="Thioredoxin-like_sf"/>
</dbReference>
<accession>A0ABV9GZY2</accession>
<dbReference type="SUPFAM" id="SSF52833">
    <property type="entry name" value="Thioredoxin-like"/>
    <property type="match status" value="1"/>
</dbReference>
<sequence length="85" mass="9451">MEVIIYGKAGCTNCDKTRMLCQIQSLPFQYLTVGEDISAEALQEQVGQPVRSLPQIFLRNDEGTTYVGGYDDLRTHLRQLSLAAA</sequence>
<dbReference type="PROSITE" id="PS51354">
    <property type="entry name" value="GLUTAREDOXIN_2"/>
    <property type="match status" value="1"/>
</dbReference>
<name>A0ABV9GZY2_9BURK</name>
<evidence type="ECO:0000313" key="2">
    <source>
        <dbReference type="EMBL" id="MFC4622830.1"/>
    </source>
</evidence>
<keyword evidence="3" id="KW-1185">Reference proteome</keyword>
<evidence type="ECO:0000259" key="1">
    <source>
        <dbReference type="Pfam" id="PF00462"/>
    </source>
</evidence>
<feature type="domain" description="Glutaredoxin" evidence="1">
    <location>
        <begin position="3"/>
        <end position="60"/>
    </location>
</feature>
<comment type="caution">
    <text evidence="2">The sequence shown here is derived from an EMBL/GenBank/DDBJ whole genome shotgun (WGS) entry which is preliminary data.</text>
</comment>
<dbReference type="Pfam" id="PF00462">
    <property type="entry name" value="Glutaredoxin"/>
    <property type="match status" value="1"/>
</dbReference>